<keyword evidence="5" id="KW-0238">DNA-binding</keyword>
<evidence type="ECO:0000313" key="11">
    <source>
        <dbReference type="Proteomes" id="UP000433883"/>
    </source>
</evidence>
<feature type="compositionally biased region" description="Polar residues" evidence="8">
    <location>
        <begin position="97"/>
        <end position="109"/>
    </location>
</feature>
<dbReference type="FunFam" id="1.10.20.10:FF:000085">
    <property type="entry name" value="Histone H3.2"/>
    <property type="match status" value="1"/>
</dbReference>
<organism evidence="10 11">
    <name type="scientific">Venturia inaequalis</name>
    <name type="common">Apple scab fungus</name>
    <dbReference type="NCBI Taxonomy" id="5025"/>
    <lineage>
        <taxon>Eukaryota</taxon>
        <taxon>Fungi</taxon>
        <taxon>Dikarya</taxon>
        <taxon>Ascomycota</taxon>
        <taxon>Pezizomycotina</taxon>
        <taxon>Dothideomycetes</taxon>
        <taxon>Pleosporomycetidae</taxon>
        <taxon>Venturiales</taxon>
        <taxon>Venturiaceae</taxon>
        <taxon>Venturia</taxon>
    </lineage>
</organism>
<dbReference type="InterPro" id="IPR007125">
    <property type="entry name" value="H2A/H2B/H3"/>
</dbReference>
<evidence type="ECO:0000256" key="1">
    <source>
        <dbReference type="ARBA" id="ARBA00004123"/>
    </source>
</evidence>
<dbReference type="Proteomes" id="UP000433883">
    <property type="component" value="Unassembled WGS sequence"/>
</dbReference>
<evidence type="ECO:0000256" key="2">
    <source>
        <dbReference type="ARBA" id="ARBA00004286"/>
    </source>
</evidence>
<protein>
    <recommendedName>
        <fullName evidence="9">Core Histone H2A/H2B/H3 domain-containing protein</fullName>
    </recommendedName>
</protein>
<feature type="domain" description="Core Histone H2A/H2B/H3" evidence="9">
    <location>
        <begin position="349"/>
        <end position="437"/>
    </location>
</feature>
<accession>A0A8H3U336</accession>
<feature type="region of interest" description="Disordered" evidence="8">
    <location>
        <begin position="275"/>
        <end position="338"/>
    </location>
</feature>
<keyword evidence="7" id="KW-0544">Nucleosome core</keyword>
<dbReference type="Gene3D" id="1.10.20.10">
    <property type="entry name" value="Histone, subunit A"/>
    <property type="match status" value="1"/>
</dbReference>
<evidence type="ECO:0000313" key="10">
    <source>
        <dbReference type="EMBL" id="KAE9962345.1"/>
    </source>
</evidence>
<feature type="compositionally biased region" description="Gly residues" evidence="8">
    <location>
        <begin position="291"/>
        <end position="306"/>
    </location>
</feature>
<dbReference type="PANTHER" id="PTHR11426">
    <property type="entry name" value="HISTONE H3"/>
    <property type="match status" value="1"/>
</dbReference>
<feature type="compositionally biased region" description="Basic and acidic residues" evidence="8">
    <location>
        <begin position="45"/>
        <end position="58"/>
    </location>
</feature>
<evidence type="ECO:0000256" key="5">
    <source>
        <dbReference type="ARBA" id="ARBA00023125"/>
    </source>
</evidence>
<evidence type="ECO:0000256" key="3">
    <source>
        <dbReference type="ARBA" id="ARBA00010343"/>
    </source>
</evidence>
<dbReference type="SUPFAM" id="SSF47113">
    <property type="entry name" value="Histone-fold"/>
    <property type="match status" value="1"/>
</dbReference>
<keyword evidence="4" id="KW-0158">Chromosome</keyword>
<feature type="compositionally biased region" description="Pro residues" evidence="8">
    <location>
        <begin position="148"/>
        <end position="163"/>
    </location>
</feature>
<feature type="compositionally biased region" description="Polar residues" evidence="8">
    <location>
        <begin position="64"/>
        <end position="86"/>
    </location>
</feature>
<dbReference type="SMART" id="SM00428">
    <property type="entry name" value="H3"/>
    <property type="match status" value="1"/>
</dbReference>
<evidence type="ECO:0000256" key="4">
    <source>
        <dbReference type="ARBA" id="ARBA00022454"/>
    </source>
</evidence>
<feature type="region of interest" description="Disordered" evidence="8">
    <location>
        <begin position="1"/>
        <end position="165"/>
    </location>
</feature>
<feature type="compositionally biased region" description="Polar residues" evidence="8">
    <location>
        <begin position="1"/>
        <end position="15"/>
    </location>
</feature>
<evidence type="ECO:0000256" key="8">
    <source>
        <dbReference type="SAM" id="MobiDB-lite"/>
    </source>
</evidence>
<comment type="caution">
    <text evidence="10">The sequence shown here is derived from an EMBL/GenBank/DDBJ whole genome shotgun (WGS) entry which is preliminary data.</text>
</comment>
<dbReference type="GO" id="GO:0003677">
    <property type="term" value="F:DNA binding"/>
    <property type="evidence" value="ECO:0007669"/>
    <property type="project" value="UniProtKB-KW"/>
</dbReference>
<evidence type="ECO:0000256" key="7">
    <source>
        <dbReference type="ARBA" id="ARBA00023269"/>
    </source>
</evidence>
<dbReference type="PRINTS" id="PR01217">
    <property type="entry name" value="PRICHEXTENSN"/>
</dbReference>
<dbReference type="AlphaFoldDB" id="A0A8H3U336"/>
<dbReference type="GO" id="GO:0005634">
    <property type="term" value="C:nucleus"/>
    <property type="evidence" value="ECO:0007669"/>
    <property type="project" value="UniProtKB-SubCell"/>
</dbReference>
<dbReference type="Pfam" id="PF00125">
    <property type="entry name" value="Histone"/>
    <property type="match status" value="1"/>
</dbReference>
<evidence type="ECO:0000256" key="6">
    <source>
        <dbReference type="ARBA" id="ARBA00023242"/>
    </source>
</evidence>
<name>A0A8H3U336_VENIN</name>
<dbReference type="CDD" id="cd22911">
    <property type="entry name" value="HFD_H3"/>
    <property type="match status" value="1"/>
</dbReference>
<dbReference type="GO" id="GO:0046982">
    <property type="term" value="F:protein heterodimerization activity"/>
    <property type="evidence" value="ECO:0007669"/>
    <property type="project" value="InterPro"/>
</dbReference>
<comment type="subcellular location">
    <subcellularLocation>
        <location evidence="2">Chromosome</location>
    </subcellularLocation>
    <subcellularLocation>
        <location evidence="1">Nucleus</location>
    </subcellularLocation>
</comment>
<dbReference type="GO" id="GO:0030527">
    <property type="term" value="F:structural constituent of chromatin"/>
    <property type="evidence" value="ECO:0007669"/>
    <property type="project" value="InterPro"/>
</dbReference>
<reference evidence="10 11" key="1">
    <citation type="submission" date="2019-11" db="EMBL/GenBank/DDBJ databases">
        <title>Venturia inaequalis Genome Resource.</title>
        <authorList>
            <person name="Lichtner F.J."/>
        </authorList>
    </citation>
    <scope>NUCLEOTIDE SEQUENCE [LARGE SCALE GENOMIC DNA]</scope>
    <source>
        <strain evidence="10">Bline_iso_100314</strain>
    </source>
</reference>
<dbReference type="InterPro" id="IPR009072">
    <property type="entry name" value="Histone-fold"/>
</dbReference>
<proteinExistence type="inferred from homology"/>
<feature type="compositionally biased region" description="Basic and acidic residues" evidence="8">
    <location>
        <begin position="16"/>
        <end position="34"/>
    </location>
</feature>
<dbReference type="InterPro" id="IPR000164">
    <property type="entry name" value="Histone_H3/CENP-A"/>
</dbReference>
<comment type="similarity">
    <text evidence="3">Belongs to the histone H3 family.</text>
</comment>
<dbReference type="GO" id="GO:0000786">
    <property type="term" value="C:nucleosome"/>
    <property type="evidence" value="ECO:0007669"/>
    <property type="project" value="UniProtKB-KW"/>
</dbReference>
<sequence>MATQMSSTSALSSDHGQTHPELEREMQERLESTKKLTASNSKMSAAEKKAAKILKQKEAAMQFTPRTTRASAKNNGALQQILNSPPNINPEHEVPANSANSVNPTNNDENYQDPDAHVDSTHLPVPMGPSPRPAALLNTPSPVRPSLFPTPSPVRPSLFPSPSPVRTSLFPSPPLPTIYPNPKSPEGPHGQRVLVGDEVTQYLEARRLKAGIPANTVEQETALFHARHPLPGDQQDLSEDDIPLSSIRANTNRVRTDIADVATPSTFLTAKTRGLAAKKGSARKPTIPTRGGRGGRGGARGGGGGSDARVGKAPILGESQKAKQGPTRPKGKKAAPKQPMAKLAVGIGALRDIRRYQLSTELLLRKLPFARLVREITMEMFSDEYPDGLRFQRTAIEALQEAVESHLILLFGDTNLCAIHANRVTIQAKDFHLARRLRGDIQT</sequence>
<gene>
    <name evidence="10" type="ORF">BLS_000458</name>
</gene>
<keyword evidence="6" id="KW-0539">Nucleus</keyword>
<dbReference type="PROSITE" id="PS00959">
    <property type="entry name" value="HISTONE_H3_2"/>
    <property type="match status" value="1"/>
</dbReference>
<evidence type="ECO:0000259" key="9">
    <source>
        <dbReference type="Pfam" id="PF00125"/>
    </source>
</evidence>
<dbReference type="EMBL" id="WNWQ01001082">
    <property type="protein sequence ID" value="KAE9962345.1"/>
    <property type="molecule type" value="Genomic_DNA"/>
</dbReference>